<evidence type="ECO:0000256" key="2">
    <source>
        <dbReference type="ARBA" id="ARBA00022448"/>
    </source>
</evidence>
<feature type="transmembrane region" description="Helical" evidence="7">
    <location>
        <begin position="350"/>
        <end position="370"/>
    </location>
</feature>
<evidence type="ECO:0000256" key="4">
    <source>
        <dbReference type="ARBA" id="ARBA00022989"/>
    </source>
</evidence>
<name>A0A918K429_9GAMM</name>
<dbReference type="InterPro" id="IPR000175">
    <property type="entry name" value="Na/ntran_symport"/>
</dbReference>
<keyword evidence="9" id="KW-1185">Reference proteome</keyword>
<proteinExistence type="inferred from homology"/>
<organism evidence="8 9">
    <name type="scientific">Saccharospirillum salsuginis</name>
    <dbReference type="NCBI Taxonomy" id="418750"/>
    <lineage>
        <taxon>Bacteria</taxon>
        <taxon>Pseudomonadati</taxon>
        <taxon>Pseudomonadota</taxon>
        <taxon>Gammaproteobacteria</taxon>
        <taxon>Oceanospirillales</taxon>
        <taxon>Saccharospirillaceae</taxon>
        <taxon>Saccharospirillum</taxon>
    </lineage>
</organism>
<dbReference type="InterPro" id="IPR047218">
    <property type="entry name" value="YocR/YhdH-like"/>
</dbReference>
<dbReference type="GO" id="GO:0015293">
    <property type="term" value="F:symporter activity"/>
    <property type="evidence" value="ECO:0007669"/>
    <property type="project" value="UniProtKB-KW"/>
</dbReference>
<gene>
    <name evidence="8" type="ORF">GCM10007392_14910</name>
</gene>
<dbReference type="EMBL" id="BMXR01000003">
    <property type="protein sequence ID" value="GGX48776.1"/>
    <property type="molecule type" value="Genomic_DNA"/>
</dbReference>
<evidence type="ECO:0000313" key="8">
    <source>
        <dbReference type="EMBL" id="GGX48776.1"/>
    </source>
</evidence>
<keyword evidence="2 6" id="KW-0813">Transport</keyword>
<reference evidence="8" key="2">
    <citation type="submission" date="2020-09" db="EMBL/GenBank/DDBJ databases">
        <authorList>
            <person name="Sun Q."/>
            <person name="Kim S."/>
        </authorList>
    </citation>
    <scope>NUCLEOTIDE SEQUENCE</scope>
    <source>
        <strain evidence="8">KCTC 22169</strain>
    </source>
</reference>
<feature type="transmembrane region" description="Helical" evidence="7">
    <location>
        <begin position="309"/>
        <end position="338"/>
    </location>
</feature>
<evidence type="ECO:0000256" key="3">
    <source>
        <dbReference type="ARBA" id="ARBA00022692"/>
    </source>
</evidence>
<comment type="caution">
    <text evidence="8">The sequence shown here is derived from an EMBL/GenBank/DDBJ whole genome shotgun (WGS) entry which is preliminary data.</text>
</comment>
<dbReference type="PROSITE" id="PS50267">
    <property type="entry name" value="NA_NEUROTRAN_SYMP_3"/>
    <property type="match status" value="1"/>
</dbReference>
<dbReference type="GO" id="GO:0016020">
    <property type="term" value="C:membrane"/>
    <property type="evidence" value="ECO:0007669"/>
    <property type="project" value="UniProtKB-SubCell"/>
</dbReference>
<dbReference type="AlphaFoldDB" id="A0A918K429"/>
<feature type="transmembrane region" description="Helical" evidence="7">
    <location>
        <begin position="258"/>
        <end position="280"/>
    </location>
</feature>
<accession>A0A918K429</accession>
<dbReference type="Proteomes" id="UP000626148">
    <property type="component" value="Unassembled WGS sequence"/>
</dbReference>
<protein>
    <recommendedName>
        <fullName evidence="6">Transporter</fullName>
    </recommendedName>
</protein>
<evidence type="ECO:0000256" key="5">
    <source>
        <dbReference type="ARBA" id="ARBA00023136"/>
    </source>
</evidence>
<dbReference type="RefSeq" id="WP_189607912.1">
    <property type="nucleotide sequence ID" value="NZ_BMXR01000003.1"/>
</dbReference>
<feature type="transmembrane region" description="Helical" evidence="7">
    <location>
        <begin position="95"/>
        <end position="118"/>
    </location>
</feature>
<comment type="similarity">
    <text evidence="6">Belongs to the sodium:neurotransmitter symporter (SNF) (TC 2.A.22) family.</text>
</comment>
<keyword evidence="5 7" id="KW-0472">Membrane</keyword>
<keyword evidence="6" id="KW-0769">Symport</keyword>
<dbReference type="Pfam" id="PF00209">
    <property type="entry name" value="SNF"/>
    <property type="match status" value="2"/>
</dbReference>
<keyword evidence="3 6" id="KW-0812">Transmembrane</keyword>
<feature type="transmembrane region" description="Helical" evidence="7">
    <location>
        <begin position="457"/>
        <end position="476"/>
    </location>
</feature>
<dbReference type="PANTHER" id="PTHR42948">
    <property type="entry name" value="TRANSPORTER"/>
    <property type="match status" value="1"/>
</dbReference>
<dbReference type="InterPro" id="IPR037272">
    <property type="entry name" value="SNS_sf"/>
</dbReference>
<feature type="transmembrane region" description="Helical" evidence="7">
    <location>
        <begin position="42"/>
        <end position="62"/>
    </location>
</feature>
<dbReference type="CDD" id="cd10336">
    <property type="entry name" value="SLC6sbd_Tyt1-Like"/>
    <property type="match status" value="1"/>
</dbReference>
<dbReference type="NCBIfam" id="NF037979">
    <property type="entry name" value="Na_transp"/>
    <property type="match status" value="1"/>
</dbReference>
<feature type="transmembrane region" description="Helical" evidence="7">
    <location>
        <begin position="221"/>
        <end position="246"/>
    </location>
</feature>
<comment type="subcellular location">
    <subcellularLocation>
        <location evidence="1">Membrane</location>
        <topology evidence="1">Multi-pass membrane protein</topology>
    </subcellularLocation>
</comment>
<dbReference type="PROSITE" id="PS00610">
    <property type="entry name" value="NA_NEUROTRAN_SYMP_1"/>
    <property type="match status" value="1"/>
</dbReference>
<evidence type="ECO:0000256" key="6">
    <source>
        <dbReference type="RuleBase" id="RU003732"/>
    </source>
</evidence>
<reference evidence="8" key="1">
    <citation type="journal article" date="2014" name="Int. J. Syst. Evol. Microbiol.">
        <title>Complete genome sequence of Corynebacterium casei LMG S-19264T (=DSM 44701T), isolated from a smear-ripened cheese.</title>
        <authorList>
            <consortium name="US DOE Joint Genome Institute (JGI-PGF)"/>
            <person name="Walter F."/>
            <person name="Albersmeier A."/>
            <person name="Kalinowski J."/>
            <person name="Ruckert C."/>
        </authorList>
    </citation>
    <scope>NUCLEOTIDE SEQUENCE</scope>
    <source>
        <strain evidence="8">KCTC 22169</strain>
    </source>
</reference>
<evidence type="ECO:0000256" key="7">
    <source>
        <dbReference type="SAM" id="Phobius"/>
    </source>
</evidence>
<feature type="transmembrane region" description="Helical" evidence="7">
    <location>
        <begin position="151"/>
        <end position="170"/>
    </location>
</feature>
<dbReference type="PRINTS" id="PR00176">
    <property type="entry name" value="NANEUSMPORT"/>
</dbReference>
<feature type="transmembrane region" description="Helical" evidence="7">
    <location>
        <begin position="177"/>
        <end position="198"/>
    </location>
</feature>
<sequence>MTKQSIHGGWSRRLTFILAAAGSAVGLGNLWKFPYITGEYGGGAFVLVYLVSIALVGVPLFIAESLIGRQTREAPIRALDSLAQASGRSRGWQSIGWLGAVNGLLILSFYSVIAGWSLDYLLGMAQGRFSGASNDEVAAVFDGLLGSVPRLILWHTVFMVAVVWTIARGVQKGIGEAIQLMMPALFALILALLVYGALEGDLPAALSFMFSVDFSRLSLEAWVVALGHSFYTLSLGMAVIMAYGAYMPSGVSLVRTAGIVAVTDTLVALLAGLAIFALVFGNGLDAGSGPGLMFVSLPMAFAQMPFGSLFGAAFFLLVAFAALSSAISLIEPIVAFWVEKTGIARTKATVLLCLFAWCLGMATVLSFNAWSSDTLFHDWFGKTPFDSFDWLSTNILLPLGGVLTALFAGWFVLPALLKQQYQEGGDSKGFSVWLFALRVISPAGVTLVLLTGLGVNLWASAALAAGVVIGAGWLSAPRGWRTREA</sequence>
<feature type="transmembrane region" description="Helical" evidence="7">
    <location>
        <begin position="429"/>
        <end position="451"/>
    </location>
</feature>
<dbReference type="SUPFAM" id="SSF161070">
    <property type="entry name" value="SNF-like"/>
    <property type="match status" value="1"/>
</dbReference>
<keyword evidence="4 7" id="KW-1133">Transmembrane helix</keyword>
<feature type="transmembrane region" description="Helical" evidence="7">
    <location>
        <begin position="390"/>
        <end position="417"/>
    </location>
</feature>
<dbReference type="PANTHER" id="PTHR42948:SF1">
    <property type="entry name" value="TRANSPORTER"/>
    <property type="match status" value="1"/>
</dbReference>
<evidence type="ECO:0000256" key="1">
    <source>
        <dbReference type="ARBA" id="ARBA00004141"/>
    </source>
</evidence>
<evidence type="ECO:0000313" key="9">
    <source>
        <dbReference type="Proteomes" id="UP000626148"/>
    </source>
</evidence>